<dbReference type="EMBL" id="JAUMSQ010000233">
    <property type="protein sequence ID" value="MDO3638696.1"/>
    <property type="molecule type" value="Genomic_DNA"/>
</dbReference>
<reference evidence="2" key="1">
    <citation type="submission" date="2023-07" db="EMBL/GenBank/DDBJ databases">
        <title>Mycolicibacterium sp. nov., a novel bacterial species.</title>
        <authorList>
            <person name="Cao Y."/>
        </authorList>
    </citation>
    <scope>NUCLEOTIDE SEQUENCE</scope>
    <source>
        <strain evidence="2">KC 300</strain>
    </source>
</reference>
<dbReference type="SUPFAM" id="SSF52091">
    <property type="entry name" value="SpoIIaa-like"/>
    <property type="match status" value="1"/>
</dbReference>
<dbReference type="PANTHER" id="PTHR35526:SF3">
    <property type="entry name" value="ANTI-SIGMA-F FACTOR RSBW"/>
    <property type="match status" value="1"/>
</dbReference>
<evidence type="ECO:0000259" key="1">
    <source>
        <dbReference type="PROSITE" id="PS50801"/>
    </source>
</evidence>
<dbReference type="CDD" id="cd16936">
    <property type="entry name" value="HATPase_RsbW-like"/>
    <property type="match status" value="1"/>
</dbReference>
<name>A0ABT8UNG0_9MYCO</name>
<dbReference type="Proteomes" id="UP001168823">
    <property type="component" value="Unassembled WGS sequence"/>
</dbReference>
<evidence type="ECO:0000313" key="3">
    <source>
        <dbReference type="Proteomes" id="UP001168823"/>
    </source>
</evidence>
<evidence type="ECO:0000313" key="2">
    <source>
        <dbReference type="EMBL" id="MDO3638696.1"/>
    </source>
</evidence>
<sequence>MTAAPGQLTVATATVAEATVLTPEGVLDTTTYIPLRDSIINAALDEPRAVVVDIARLVVPAQSAVAVFTSARWHVQRWPEVPVAVVCADPVCRDMLAHNGVTRYVPVHPTVDTALDALSAAARPYRRRARTELPAETLSLRRSRDLVALWLTAWSQQDLVSVAKVVVTVLVENVLAHTDSPADLRVETDGVSVTVAVSDASHTPPGFRENPAADPGPSGLQVVAALARMWGTAPTPTGKTVWAVVGSENRL</sequence>
<dbReference type="InterPro" id="IPR036513">
    <property type="entry name" value="STAS_dom_sf"/>
</dbReference>
<dbReference type="InterPro" id="IPR050267">
    <property type="entry name" value="Anti-sigma-factor_SerPK"/>
</dbReference>
<accession>A0ABT8UNG0</accession>
<protein>
    <submittedName>
        <fullName evidence="2">Sulfate transporter</fullName>
    </submittedName>
</protein>
<organism evidence="2 3">
    <name type="scientific">Mycolicibacterium arseniciresistens</name>
    <dbReference type="NCBI Taxonomy" id="3062257"/>
    <lineage>
        <taxon>Bacteria</taxon>
        <taxon>Bacillati</taxon>
        <taxon>Actinomycetota</taxon>
        <taxon>Actinomycetes</taxon>
        <taxon>Mycobacteriales</taxon>
        <taxon>Mycobacteriaceae</taxon>
        <taxon>Mycolicibacterium</taxon>
    </lineage>
</organism>
<dbReference type="PANTHER" id="PTHR35526">
    <property type="entry name" value="ANTI-SIGMA-F FACTOR RSBW-RELATED"/>
    <property type="match status" value="1"/>
</dbReference>
<dbReference type="InterPro" id="IPR036890">
    <property type="entry name" value="HATPase_C_sf"/>
</dbReference>
<dbReference type="Gene3D" id="3.30.750.24">
    <property type="entry name" value="STAS domain"/>
    <property type="match status" value="1"/>
</dbReference>
<proteinExistence type="predicted"/>
<gene>
    <name evidence="2" type="ORF">Q2100_23355</name>
</gene>
<dbReference type="RefSeq" id="WP_302915971.1">
    <property type="nucleotide sequence ID" value="NZ_JAUMSQ010000233.1"/>
</dbReference>
<dbReference type="InterPro" id="IPR002645">
    <property type="entry name" value="STAS_dom"/>
</dbReference>
<dbReference type="Pfam" id="PF01740">
    <property type="entry name" value="STAS"/>
    <property type="match status" value="1"/>
</dbReference>
<dbReference type="CDD" id="cd07043">
    <property type="entry name" value="STAS_anti-anti-sigma_factors"/>
    <property type="match status" value="1"/>
</dbReference>
<comment type="caution">
    <text evidence="2">The sequence shown here is derived from an EMBL/GenBank/DDBJ whole genome shotgun (WGS) entry which is preliminary data.</text>
</comment>
<feature type="domain" description="STAS" evidence="1">
    <location>
        <begin position="8"/>
        <end position="118"/>
    </location>
</feature>
<dbReference type="Gene3D" id="3.30.565.10">
    <property type="entry name" value="Histidine kinase-like ATPase, C-terminal domain"/>
    <property type="match status" value="1"/>
</dbReference>
<dbReference type="PROSITE" id="PS50801">
    <property type="entry name" value="STAS"/>
    <property type="match status" value="1"/>
</dbReference>
<keyword evidence="3" id="KW-1185">Reference proteome</keyword>